<dbReference type="Proteomes" id="UP000183180">
    <property type="component" value="Unassembled WGS sequence"/>
</dbReference>
<dbReference type="EMBL" id="FNLM01000034">
    <property type="protein sequence ID" value="SDU52458.1"/>
    <property type="molecule type" value="Genomic_DNA"/>
</dbReference>
<proteinExistence type="predicted"/>
<accession>A0A1H2J8T2</accession>
<evidence type="ECO:0000313" key="2">
    <source>
        <dbReference type="EMBL" id="SDU52458.1"/>
    </source>
</evidence>
<reference evidence="2 3" key="1">
    <citation type="submission" date="2016-10" db="EMBL/GenBank/DDBJ databases">
        <authorList>
            <person name="de Groot N.N."/>
        </authorList>
    </citation>
    <scope>NUCLEOTIDE SEQUENCE [LARGE SCALE GENOMIC DNA]</scope>
    <source>
        <strain evidence="2 3">DSM 44215</strain>
    </source>
</reference>
<evidence type="ECO:0000256" key="1">
    <source>
        <dbReference type="SAM" id="MobiDB-lite"/>
    </source>
</evidence>
<feature type="compositionally biased region" description="Low complexity" evidence="1">
    <location>
        <begin position="57"/>
        <end position="73"/>
    </location>
</feature>
<gene>
    <name evidence="2" type="ORF">SAMN04488548_1341831</name>
</gene>
<sequence>MEYQRLLTDNGPAFNPSRRGRIGQLVEHAQALGVETITGKPCTISLDAVTYMVDMWTTPSTASSSPPTTKRSSSPPPTEKCSSNTPDPLLESATSATDNPAAHVSASPDRHRSPDTRSVTDVPMHHTRVMKTQPP</sequence>
<dbReference type="STRING" id="158898.SAMN04488548_1341831"/>
<evidence type="ECO:0000313" key="3">
    <source>
        <dbReference type="Proteomes" id="UP000183180"/>
    </source>
</evidence>
<protein>
    <recommendedName>
        <fullName evidence="4">Integrase core domain-containing protein</fullName>
    </recommendedName>
</protein>
<organism evidence="2 3">
    <name type="scientific">Gordonia westfalica</name>
    <dbReference type="NCBI Taxonomy" id="158898"/>
    <lineage>
        <taxon>Bacteria</taxon>
        <taxon>Bacillati</taxon>
        <taxon>Actinomycetota</taxon>
        <taxon>Actinomycetes</taxon>
        <taxon>Mycobacteriales</taxon>
        <taxon>Gordoniaceae</taxon>
        <taxon>Gordonia</taxon>
    </lineage>
</organism>
<name>A0A1H2J8T2_9ACTN</name>
<feature type="compositionally biased region" description="Polar residues" evidence="1">
    <location>
        <begin position="80"/>
        <end position="98"/>
    </location>
</feature>
<evidence type="ECO:0008006" key="4">
    <source>
        <dbReference type="Google" id="ProtNLM"/>
    </source>
</evidence>
<feature type="region of interest" description="Disordered" evidence="1">
    <location>
        <begin position="57"/>
        <end position="135"/>
    </location>
</feature>
<dbReference type="AlphaFoldDB" id="A0A1H2J8T2"/>